<organism evidence="2">
    <name type="scientific">Tetraodon nigroviridis</name>
    <name type="common">Spotted green pufferfish</name>
    <name type="synonym">Chelonodon nigroviridis</name>
    <dbReference type="NCBI Taxonomy" id="99883"/>
    <lineage>
        <taxon>Eukaryota</taxon>
        <taxon>Metazoa</taxon>
        <taxon>Chordata</taxon>
        <taxon>Craniata</taxon>
        <taxon>Vertebrata</taxon>
        <taxon>Euteleostomi</taxon>
        <taxon>Actinopterygii</taxon>
        <taxon>Neopterygii</taxon>
        <taxon>Teleostei</taxon>
        <taxon>Neoteleostei</taxon>
        <taxon>Acanthomorphata</taxon>
        <taxon>Eupercaria</taxon>
        <taxon>Tetraodontiformes</taxon>
        <taxon>Tetradontoidea</taxon>
        <taxon>Tetraodontidae</taxon>
        <taxon>Tetraodon</taxon>
    </lineage>
</organism>
<name>Q4RSP2_TETNG</name>
<reference evidence="2" key="2">
    <citation type="submission" date="2004-02" db="EMBL/GenBank/DDBJ databases">
        <authorList>
            <consortium name="Genoscope"/>
            <consortium name="Whitehead Institute Centre for Genome Research"/>
        </authorList>
    </citation>
    <scope>NUCLEOTIDE SEQUENCE</scope>
</reference>
<sequence length="83" mass="9179">MDHLKRGLAADTPSAPLGAVTGAPLKRTRKDFGENCARQCVYVRVCVSFNEMQHPASQSEASQKGLIIFKSLTRERNPNNCLF</sequence>
<protein>
    <submittedName>
        <fullName evidence="2">(spotted green pufferfish) hypothetical protein</fullName>
    </submittedName>
</protein>
<feature type="region of interest" description="Disordered" evidence="1">
    <location>
        <begin position="1"/>
        <end position="24"/>
    </location>
</feature>
<proteinExistence type="predicted"/>
<evidence type="ECO:0000256" key="1">
    <source>
        <dbReference type="SAM" id="MobiDB-lite"/>
    </source>
</evidence>
<accession>Q4RSP2</accession>
<dbReference type="KEGG" id="tng:GSTEN00029599G001"/>
<dbReference type="AlphaFoldDB" id="Q4RSP2"/>
<comment type="caution">
    <text evidence="2">The sequence shown here is derived from an EMBL/GenBank/DDBJ whole genome shotgun (WGS) entry which is preliminary data.</text>
</comment>
<reference evidence="2" key="1">
    <citation type="journal article" date="2004" name="Nature">
        <title>Genome duplication in the teleost fish Tetraodon nigroviridis reveals the early vertebrate proto-karyotype.</title>
        <authorList>
            <person name="Jaillon O."/>
            <person name="Aury J.-M."/>
            <person name="Brunet F."/>
            <person name="Petit J.-L."/>
            <person name="Stange-Thomann N."/>
            <person name="Mauceli E."/>
            <person name="Bouneau L."/>
            <person name="Fischer C."/>
            <person name="Ozouf-Costaz C."/>
            <person name="Bernot A."/>
            <person name="Nicaud S."/>
            <person name="Jaffe D."/>
            <person name="Fisher S."/>
            <person name="Lutfalla G."/>
            <person name="Dossat C."/>
            <person name="Segurens B."/>
            <person name="Dasilva C."/>
            <person name="Salanoubat M."/>
            <person name="Levy M."/>
            <person name="Boudet N."/>
            <person name="Castellano S."/>
            <person name="Anthouard V."/>
            <person name="Jubin C."/>
            <person name="Castelli V."/>
            <person name="Katinka M."/>
            <person name="Vacherie B."/>
            <person name="Biemont C."/>
            <person name="Skalli Z."/>
            <person name="Cattolico L."/>
            <person name="Poulain J."/>
            <person name="De Berardinis V."/>
            <person name="Cruaud C."/>
            <person name="Duprat S."/>
            <person name="Brottier P."/>
            <person name="Coutanceau J.-P."/>
            <person name="Gouzy J."/>
            <person name="Parra G."/>
            <person name="Lardier G."/>
            <person name="Chapple C."/>
            <person name="McKernan K.J."/>
            <person name="McEwan P."/>
            <person name="Bosak S."/>
            <person name="Kellis M."/>
            <person name="Volff J.-N."/>
            <person name="Guigo R."/>
            <person name="Zody M.C."/>
            <person name="Mesirov J."/>
            <person name="Lindblad-Toh K."/>
            <person name="Birren B."/>
            <person name="Nusbaum C."/>
            <person name="Kahn D."/>
            <person name="Robinson-Rechavi M."/>
            <person name="Laudet V."/>
            <person name="Schachter V."/>
            <person name="Quetier F."/>
            <person name="Saurin W."/>
            <person name="Scarpelli C."/>
            <person name="Wincker P."/>
            <person name="Lander E.S."/>
            <person name="Weissenbach J."/>
            <person name="Roest Crollius H."/>
        </authorList>
    </citation>
    <scope>NUCLEOTIDE SEQUENCE [LARGE SCALE GENOMIC DNA]</scope>
</reference>
<dbReference type="EMBL" id="CAAE01014999">
    <property type="protein sequence ID" value="CAG08590.1"/>
    <property type="molecule type" value="Genomic_DNA"/>
</dbReference>
<gene>
    <name evidence="2" type="ORF">GSTENG00029599001</name>
</gene>
<evidence type="ECO:0000313" key="2">
    <source>
        <dbReference type="EMBL" id="CAG08590.1"/>
    </source>
</evidence>